<feature type="transmembrane region" description="Helical" evidence="1">
    <location>
        <begin position="129"/>
        <end position="151"/>
    </location>
</feature>
<keyword evidence="2" id="KW-0732">Signal</keyword>
<organism evidence="3">
    <name type="scientific">Aureoumbra lagunensis</name>
    <dbReference type="NCBI Taxonomy" id="44058"/>
    <lineage>
        <taxon>Eukaryota</taxon>
        <taxon>Sar</taxon>
        <taxon>Stramenopiles</taxon>
        <taxon>Ochrophyta</taxon>
        <taxon>Pelagophyceae</taxon>
        <taxon>Pelagomonadales</taxon>
        <taxon>Aureoumbra</taxon>
    </lineage>
</organism>
<sequence>MKSILLLAYLITNVCGLSQMPKPPIEAQGKMAKAMAREAANVALAVSVLVVPGGALAARSGGRAGGSSFLRSAPRAAAPALTTRYSAPVAMPVPVSPYGYGYGGYGYGGYGYGGYGYGYGYGGDISPEAVFYGFSLFVFSEVLTVLFYKFLTTEDDATLD</sequence>
<evidence type="ECO:0000313" key="3">
    <source>
        <dbReference type="EMBL" id="CAE0370331.1"/>
    </source>
</evidence>
<keyword evidence="1" id="KW-1133">Transmembrane helix</keyword>
<accession>A0A7S3K2U4</accession>
<keyword evidence="1" id="KW-0472">Membrane</keyword>
<dbReference type="EMBL" id="HBIJ01016663">
    <property type="protein sequence ID" value="CAE0370331.1"/>
    <property type="molecule type" value="Transcribed_RNA"/>
</dbReference>
<feature type="transmembrane region" description="Helical" evidence="1">
    <location>
        <begin position="40"/>
        <end position="58"/>
    </location>
</feature>
<dbReference type="AlphaFoldDB" id="A0A7S3K2U4"/>
<feature type="chain" id="PRO_5030793730" evidence="2">
    <location>
        <begin position="17"/>
        <end position="160"/>
    </location>
</feature>
<keyword evidence="1" id="KW-0812">Transmembrane</keyword>
<evidence type="ECO:0000256" key="2">
    <source>
        <dbReference type="SAM" id="SignalP"/>
    </source>
</evidence>
<name>A0A7S3K2U4_9STRA</name>
<protein>
    <submittedName>
        <fullName evidence="3">Uncharacterized protein</fullName>
    </submittedName>
</protein>
<evidence type="ECO:0000256" key="1">
    <source>
        <dbReference type="SAM" id="Phobius"/>
    </source>
</evidence>
<proteinExistence type="predicted"/>
<gene>
    <name evidence="3" type="ORF">ALAG00032_LOCUS11108</name>
</gene>
<feature type="signal peptide" evidence="2">
    <location>
        <begin position="1"/>
        <end position="16"/>
    </location>
</feature>
<reference evidence="3" key="1">
    <citation type="submission" date="2021-01" db="EMBL/GenBank/DDBJ databases">
        <authorList>
            <person name="Corre E."/>
            <person name="Pelletier E."/>
            <person name="Niang G."/>
            <person name="Scheremetjew M."/>
            <person name="Finn R."/>
            <person name="Kale V."/>
            <person name="Holt S."/>
            <person name="Cochrane G."/>
            <person name="Meng A."/>
            <person name="Brown T."/>
            <person name="Cohen L."/>
        </authorList>
    </citation>
    <scope>NUCLEOTIDE SEQUENCE</scope>
    <source>
        <strain evidence="3">CCMP1510</strain>
    </source>
</reference>